<sequence>MDTITYDYGVIDECISLMKNKASEIQNQSDELYSDVKRIMQDWEGSTANAYDAKANQLNGYLVDSRNNLDNLKTALHTSASDMQARDSRGAAAIG</sequence>
<dbReference type="SUPFAM" id="SSF140453">
    <property type="entry name" value="EsxAB dimer-like"/>
    <property type="match status" value="1"/>
</dbReference>
<dbReference type="NCBIfam" id="TIGR03930">
    <property type="entry name" value="WXG100_ESAT6"/>
    <property type="match status" value="1"/>
</dbReference>
<accession>A0ABQ3MT33</accession>
<comment type="similarity">
    <text evidence="1">Belongs to the WXG100 family.</text>
</comment>
<reference evidence="3" key="1">
    <citation type="journal article" date="2019" name="Int. J. Syst. Evol. Microbiol.">
        <title>The Global Catalogue of Microorganisms (GCM) 10K type strain sequencing project: providing services to taxonomists for standard genome sequencing and annotation.</title>
        <authorList>
            <consortium name="The Broad Institute Genomics Platform"/>
            <consortium name="The Broad Institute Genome Sequencing Center for Infectious Disease"/>
            <person name="Wu L."/>
            <person name="Ma J."/>
        </authorList>
    </citation>
    <scope>NUCLEOTIDE SEQUENCE [LARGE SCALE GENOMIC DNA]</scope>
    <source>
        <strain evidence="3">CGMCC 4.7367</strain>
    </source>
</reference>
<evidence type="ECO:0000313" key="2">
    <source>
        <dbReference type="EMBL" id="GHH56507.1"/>
    </source>
</evidence>
<dbReference type="EMBL" id="BNAR01000016">
    <property type="protein sequence ID" value="GHH56507.1"/>
    <property type="molecule type" value="Genomic_DNA"/>
</dbReference>
<dbReference type="Proteomes" id="UP000605568">
    <property type="component" value="Unassembled WGS sequence"/>
</dbReference>
<keyword evidence="3" id="KW-1185">Reference proteome</keyword>
<evidence type="ECO:0000256" key="1">
    <source>
        <dbReference type="RuleBase" id="RU362001"/>
    </source>
</evidence>
<evidence type="ECO:0000313" key="3">
    <source>
        <dbReference type="Proteomes" id="UP000605568"/>
    </source>
</evidence>
<dbReference type="Pfam" id="PF06013">
    <property type="entry name" value="WXG100"/>
    <property type="match status" value="1"/>
</dbReference>
<comment type="caution">
    <text evidence="2">The sequence shown here is derived from an EMBL/GenBank/DDBJ whole genome shotgun (WGS) entry which is preliminary data.</text>
</comment>
<name>A0ABQ3MT33_9PSEU</name>
<dbReference type="RefSeq" id="WP_229905456.1">
    <property type="nucleotide sequence ID" value="NZ_BNAR01000016.1"/>
</dbReference>
<dbReference type="InterPro" id="IPR036689">
    <property type="entry name" value="ESAT-6-like_sf"/>
</dbReference>
<dbReference type="Gene3D" id="1.10.287.1060">
    <property type="entry name" value="ESAT-6-like"/>
    <property type="match status" value="1"/>
</dbReference>
<proteinExistence type="inferred from homology"/>
<dbReference type="InterPro" id="IPR010310">
    <property type="entry name" value="T7SS_ESAT-6-like"/>
</dbReference>
<organism evidence="2 3">
    <name type="scientific">Lentzea cavernae</name>
    <dbReference type="NCBI Taxonomy" id="2020703"/>
    <lineage>
        <taxon>Bacteria</taxon>
        <taxon>Bacillati</taxon>
        <taxon>Actinomycetota</taxon>
        <taxon>Actinomycetes</taxon>
        <taxon>Pseudonocardiales</taxon>
        <taxon>Pseudonocardiaceae</taxon>
        <taxon>Lentzea</taxon>
    </lineage>
</organism>
<protein>
    <recommendedName>
        <fullName evidence="1">ESAT-6-like protein</fullName>
    </recommendedName>
</protein>
<gene>
    <name evidence="2" type="ORF">GCM10017774_74700</name>
</gene>